<reference evidence="1" key="1">
    <citation type="submission" date="2022-08" db="UniProtKB">
        <authorList>
            <consortium name="EnsemblMetazoa"/>
        </authorList>
    </citation>
    <scope>IDENTIFICATION</scope>
</reference>
<organism evidence="1">
    <name type="scientific">Anopheles coluzzii</name>
    <name type="common">African malaria mosquito</name>
    <dbReference type="NCBI Taxonomy" id="1518534"/>
    <lineage>
        <taxon>Eukaryota</taxon>
        <taxon>Metazoa</taxon>
        <taxon>Ecdysozoa</taxon>
        <taxon>Arthropoda</taxon>
        <taxon>Hexapoda</taxon>
        <taxon>Insecta</taxon>
        <taxon>Pterygota</taxon>
        <taxon>Neoptera</taxon>
        <taxon>Endopterygota</taxon>
        <taxon>Diptera</taxon>
        <taxon>Nematocera</taxon>
        <taxon>Culicoidea</taxon>
        <taxon>Culicidae</taxon>
        <taxon>Anophelinae</taxon>
        <taxon>Anopheles</taxon>
    </lineage>
</organism>
<accession>A0A8W7PYR2</accession>
<dbReference type="EnsemblMetazoa" id="ACOM039605-RA">
    <property type="protein sequence ID" value="ACOM039605-PA.1"/>
    <property type="gene ID" value="ACOM039605"/>
</dbReference>
<evidence type="ECO:0000313" key="1">
    <source>
        <dbReference type="EnsemblMetazoa" id="ACOM039605-PA.1"/>
    </source>
</evidence>
<name>A0A8W7PYR2_ANOCL</name>
<dbReference type="AlphaFoldDB" id="A0A8W7PYR2"/>
<protein>
    <submittedName>
        <fullName evidence="1">Uncharacterized protein</fullName>
    </submittedName>
</protein>
<proteinExistence type="predicted"/>
<dbReference type="Proteomes" id="UP000075882">
    <property type="component" value="Unassembled WGS sequence"/>
</dbReference>
<sequence length="263" mass="30169">MFSSSYRKRFKLTMSLKLANFSTILSIRSSMIGRWKAARLPYDFLDWLQVGTVTDHLHDAQCGLAGETTRSVVFQVGVSLVVEVDAVVHVGQFRHLGAELLEQVGVRIVRKSELLLEARRQPSAVLEQPTEERLSGQLRFQLGQHQLQINGRVRHVDRQVEELFRVVLEPVQIVHLTARMVATVRITSLNSGLLLLRQTLRNFEQLRVVGNRCERIKAAVFLQDVKIVEQPLGWSRRWNLSASVQRERIAYDGKQHQRAEQCE</sequence>